<dbReference type="InterPro" id="IPR017270">
    <property type="entry name" value="MotA/TolQ/ExbB-rel"/>
</dbReference>
<keyword evidence="5 8" id="KW-0472">Membrane</keyword>
<dbReference type="RefSeq" id="WP_317835237.1">
    <property type="nucleotide sequence ID" value="NZ_CP136920.1"/>
</dbReference>
<dbReference type="PANTHER" id="PTHR30625">
    <property type="entry name" value="PROTEIN TOLQ"/>
    <property type="match status" value="1"/>
</dbReference>
<feature type="coiled-coil region" evidence="7">
    <location>
        <begin position="34"/>
        <end position="86"/>
    </location>
</feature>
<keyword evidence="6" id="KW-0653">Protein transport</keyword>
<dbReference type="KEGG" id="puo:RZN69_06375"/>
<feature type="domain" description="MotA/TolQ/ExbB proton channel" evidence="10">
    <location>
        <begin position="338"/>
        <end position="451"/>
    </location>
</feature>
<organism evidence="11 12">
    <name type="scientific">Rubellicoccus peritrichatus</name>
    <dbReference type="NCBI Taxonomy" id="3080537"/>
    <lineage>
        <taxon>Bacteria</taxon>
        <taxon>Pseudomonadati</taxon>
        <taxon>Verrucomicrobiota</taxon>
        <taxon>Opitutia</taxon>
        <taxon>Puniceicoccales</taxon>
        <taxon>Cerasicoccaceae</taxon>
        <taxon>Rubellicoccus</taxon>
    </lineage>
</organism>
<evidence type="ECO:0000256" key="3">
    <source>
        <dbReference type="ARBA" id="ARBA00022692"/>
    </source>
</evidence>
<accession>A0AAQ3LBJ4</accession>
<dbReference type="PANTHER" id="PTHR30625:SF11">
    <property type="entry name" value="MOTA_TOLQ_EXBB PROTON CHANNEL DOMAIN-CONTAINING PROTEIN"/>
    <property type="match status" value="1"/>
</dbReference>
<dbReference type="InterPro" id="IPR050790">
    <property type="entry name" value="ExbB/TolQ_transport"/>
</dbReference>
<keyword evidence="3 8" id="KW-0812">Transmembrane</keyword>
<sequence length="477" mass="51108">MVAQFAHLRRFGAFILFSLLASGSLYAQNFDTASKSADADLKDALERLAALRAQIRTERVPLAKELNQLESDVIGLRREVERAQRVRDSQAIGLDALEGEVTRRRDEADYLESLLGEYLRAFESRADVAELPQYDDALLAAKLSMDNPDALQSAKLEALGGVVESALERARTQIGGAGYEGEAVLPDGSLGAGNFTQFGPLVLFSSESGLSGITEPSASLRPALVVFEGGDATAIGQLASQGAATIPVDVTLGDATAIAETRDSLVEQVGKGGLWIYPILAFALLATAVSIFKLFEIFGFKEPHPEVIHELLELIVDGHAGKALEKAEQIPGAFGDMLADAVRYHADDKELLEEVLYEHMLRLQPKLERFLPLIAVTAATSPLLGLLGTVTGMINTFNLITVFGTGDARSLSSGISEALITTEFGLIVAIPALIIHALLQRRSQGIIANMEKMAVAFQNGLPKRASIQEQQAKSGNS</sequence>
<feature type="transmembrane region" description="Helical" evidence="8">
    <location>
        <begin position="274"/>
        <end position="295"/>
    </location>
</feature>
<evidence type="ECO:0000313" key="11">
    <source>
        <dbReference type="EMBL" id="WOO42711.1"/>
    </source>
</evidence>
<gene>
    <name evidence="11" type="ORF">RZN69_06375</name>
</gene>
<evidence type="ECO:0000256" key="4">
    <source>
        <dbReference type="ARBA" id="ARBA00022989"/>
    </source>
</evidence>
<feature type="chain" id="PRO_5042986169" evidence="9">
    <location>
        <begin position="28"/>
        <end position="477"/>
    </location>
</feature>
<feature type="transmembrane region" description="Helical" evidence="8">
    <location>
        <begin position="370"/>
        <end position="394"/>
    </location>
</feature>
<protein>
    <submittedName>
        <fullName evidence="11">MotA/TolQ/ExbB proton channel family protein</fullName>
    </submittedName>
</protein>
<keyword evidence="12" id="KW-1185">Reference proteome</keyword>
<comment type="subcellular location">
    <subcellularLocation>
        <location evidence="1">Cell membrane</location>
        <topology evidence="1">Multi-pass membrane protein</topology>
    </subcellularLocation>
    <subcellularLocation>
        <location evidence="6">Membrane</location>
        <topology evidence="6">Multi-pass membrane protein</topology>
    </subcellularLocation>
</comment>
<dbReference type="GO" id="GO:0017038">
    <property type="term" value="P:protein import"/>
    <property type="evidence" value="ECO:0007669"/>
    <property type="project" value="TreeGrafter"/>
</dbReference>
<dbReference type="Pfam" id="PF01618">
    <property type="entry name" value="MotA_ExbB"/>
    <property type="match status" value="1"/>
</dbReference>
<keyword evidence="4 8" id="KW-1133">Transmembrane helix</keyword>
<evidence type="ECO:0000259" key="10">
    <source>
        <dbReference type="Pfam" id="PF01618"/>
    </source>
</evidence>
<evidence type="ECO:0000256" key="2">
    <source>
        <dbReference type="ARBA" id="ARBA00022475"/>
    </source>
</evidence>
<evidence type="ECO:0000256" key="5">
    <source>
        <dbReference type="ARBA" id="ARBA00023136"/>
    </source>
</evidence>
<dbReference type="AlphaFoldDB" id="A0AAQ3LBJ4"/>
<evidence type="ECO:0000256" key="9">
    <source>
        <dbReference type="SAM" id="SignalP"/>
    </source>
</evidence>
<dbReference type="InterPro" id="IPR002898">
    <property type="entry name" value="MotA_ExbB_proton_chnl"/>
</dbReference>
<keyword evidence="2" id="KW-1003">Cell membrane</keyword>
<name>A0AAQ3LBJ4_9BACT</name>
<dbReference type="Proteomes" id="UP001304300">
    <property type="component" value="Chromosome"/>
</dbReference>
<feature type="signal peptide" evidence="9">
    <location>
        <begin position="1"/>
        <end position="27"/>
    </location>
</feature>
<proteinExistence type="inferred from homology"/>
<dbReference type="PIRSF" id="PIRSF037714">
    <property type="entry name" value="TolR"/>
    <property type="match status" value="1"/>
</dbReference>
<dbReference type="EMBL" id="CP136920">
    <property type="protein sequence ID" value="WOO42711.1"/>
    <property type="molecule type" value="Genomic_DNA"/>
</dbReference>
<comment type="similarity">
    <text evidence="6">Belongs to the exbB/tolQ family.</text>
</comment>
<evidence type="ECO:0000256" key="8">
    <source>
        <dbReference type="SAM" id="Phobius"/>
    </source>
</evidence>
<feature type="transmembrane region" description="Helical" evidence="8">
    <location>
        <begin position="414"/>
        <end position="439"/>
    </location>
</feature>
<evidence type="ECO:0000256" key="7">
    <source>
        <dbReference type="SAM" id="Coils"/>
    </source>
</evidence>
<evidence type="ECO:0000313" key="12">
    <source>
        <dbReference type="Proteomes" id="UP001304300"/>
    </source>
</evidence>
<evidence type="ECO:0000256" key="1">
    <source>
        <dbReference type="ARBA" id="ARBA00004651"/>
    </source>
</evidence>
<reference evidence="11 12" key="1">
    <citation type="submission" date="2023-10" db="EMBL/GenBank/DDBJ databases">
        <title>Rubellicoccus peritrichatus gen. nov., sp. nov., isolated from an algae of coral reef tank.</title>
        <authorList>
            <person name="Luo J."/>
        </authorList>
    </citation>
    <scope>NUCLEOTIDE SEQUENCE [LARGE SCALE GENOMIC DNA]</scope>
    <source>
        <strain evidence="11 12">CR14</strain>
    </source>
</reference>
<keyword evidence="9" id="KW-0732">Signal</keyword>
<keyword evidence="6" id="KW-0813">Transport</keyword>
<evidence type="ECO:0000256" key="6">
    <source>
        <dbReference type="RuleBase" id="RU004057"/>
    </source>
</evidence>
<dbReference type="GO" id="GO:0005886">
    <property type="term" value="C:plasma membrane"/>
    <property type="evidence" value="ECO:0007669"/>
    <property type="project" value="UniProtKB-SubCell"/>
</dbReference>
<keyword evidence="7" id="KW-0175">Coiled coil</keyword>